<feature type="compositionally biased region" description="Pro residues" evidence="1">
    <location>
        <begin position="63"/>
        <end position="83"/>
    </location>
</feature>
<evidence type="ECO:0000313" key="3">
    <source>
        <dbReference type="EMBL" id="MCI00722.1"/>
    </source>
</evidence>
<feature type="non-terminal residue" evidence="3">
    <location>
        <position position="1"/>
    </location>
</feature>
<dbReference type="Pfam" id="PF10536">
    <property type="entry name" value="PMD"/>
    <property type="match status" value="1"/>
</dbReference>
<accession>A0A392NMT1</accession>
<dbReference type="EMBL" id="LXQA010044074">
    <property type="protein sequence ID" value="MCI00722.1"/>
    <property type="molecule type" value="Genomic_DNA"/>
</dbReference>
<organism evidence="3 4">
    <name type="scientific">Trifolium medium</name>
    <dbReference type="NCBI Taxonomy" id="97028"/>
    <lineage>
        <taxon>Eukaryota</taxon>
        <taxon>Viridiplantae</taxon>
        <taxon>Streptophyta</taxon>
        <taxon>Embryophyta</taxon>
        <taxon>Tracheophyta</taxon>
        <taxon>Spermatophyta</taxon>
        <taxon>Magnoliopsida</taxon>
        <taxon>eudicotyledons</taxon>
        <taxon>Gunneridae</taxon>
        <taxon>Pentapetalae</taxon>
        <taxon>rosids</taxon>
        <taxon>fabids</taxon>
        <taxon>Fabales</taxon>
        <taxon>Fabaceae</taxon>
        <taxon>Papilionoideae</taxon>
        <taxon>50 kb inversion clade</taxon>
        <taxon>NPAAA clade</taxon>
        <taxon>Hologalegina</taxon>
        <taxon>IRL clade</taxon>
        <taxon>Trifolieae</taxon>
        <taxon>Trifolium</taxon>
    </lineage>
</organism>
<evidence type="ECO:0000259" key="2">
    <source>
        <dbReference type="Pfam" id="PF10536"/>
    </source>
</evidence>
<proteinExistence type="predicted"/>
<name>A0A392NMT1_9FABA</name>
<evidence type="ECO:0000313" key="4">
    <source>
        <dbReference type="Proteomes" id="UP000265520"/>
    </source>
</evidence>
<sequence length="219" mass="24249">KSYAHSSAHRELAANAPDGKRGRRKQGPPQVQGTHDAEAGGPCSRARSRLGQAQYAEDEPEAPLQPPPQAQVEPPPAHQPPPNERNVEEEGYGGGPTDLSLLSLYHNHRAILIWDAQANDEEKVISIQKPNRDIAWFWCPIEALGLEPLTWTNYSILDHGVLTAFAERWHPETSTFHLPIGEVGITLDDVQCLLLIPIEEKFLNHRKMTRGEGADMADA</sequence>
<feature type="domain" description="Aminotransferase-like plant mobile" evidence="2">
    <location>
        <begin position="152"/>
        <end position="197"/>
    </location>
</feature>
<comment type="caution">
    <text evidence="3">The sequence shown here is derived from an EMBL/GenBank/DDBJ whole genome shotgun (WGS) entry which is preliminary data.</text>
</comment>
<dbReference type="PANTHER" id="PTHR46033">
    <property type="entry name" value="PROTEIN MAIN-LIKE 2"/>
    <property type="match status" value="1"/>
</dbReference>
<dbReference type="PANTHER" id="PTHR46033:SF1">
    <property type="entry name" value="PROTEIN MAIN-LIKE 2"/>
    <property type="match status" value="1"/>
</dbReference>
<dbReference type="InterPro" id="IPR044824">
    <property type="entry name" value="MAIN-like"/>
</dbReference>
<evidence type="ECO:0000256" key="1">
    <source>
        <dbReference type="SAM" id="MobiDB-lite"/>
    </source>
</evidence>
<reference evidence="3 4" key="1">
    <citation type="journal article" date="2018" name="Front. Plant Sci.">
        <title>Red Clover (Trifolium pratense) and Zigzag Clover (T. medium) - A Picture of Genomic Similarities and Differences.</title>
        <authorList>
            <person name="Dluhosova J."/>
            <person name="Istvanek J."/>
            <person name="Nedelnik J."/>
            <person name="Repkova J."/>
        </authorList>
    </citation>
    <scope>NUCLEOTIDE SEQUENCE [LARGE SCALE GENOMIC DNA]</scope>
    <source>
        <strain evidence="4">cv. 10/8</strain>
        <tissue evidence="3">Leaf</tissue>
    </source>
</reference>
<dbReference type="GO" id="GO:0010073">
    <property type="term" value="P:meristem maintenance"/>
    <property type="evidence" value="ECO:0007669"/>
    <property type="project" value="InterPro"/>
</dbReference>
<dbReference type="Proteomes" id="UP000265520">
    <property type="component" value="Unassembled WGS sequence"/>
</dbReference>
<feature type="region of interest" description="Disordered" evidence="1">
    <location>
        <begin position="1"/>
        <end position="93"/>
    </location>
</feature>
<dbReference type="InterPro" id="IPR019557">
    <property type="entry name" value="AminoTfrase-like_pln_mobile"/>
</dbReference>
<protein>
    <submittedName>
        <fullName evidence="3">Putative IMP dehydrogenase/GMP reductase</fullName>
    </submittedName>
</protein>
<dbReference type="AlphaFoldDB" id="A0A392NMT1"/>
<keyword evidence="4" id="KW-1185">Reference proteome</keyword>